<name>A0ABV3PLP1_9HYPH</name>
<dbReference type="PANTHER" id="PTHR33835:SF1">
    <property type="entry name" value="METALLO-BETA-LACTAMASE DOMAIN-CONTAINING PROTEIN"/>
    <property type="match status" value="1"/>
</dbReference>
<evidence type="ECO:0000313" key="1">
    <source>
        <dbReference type="EMBL" id="MEW9306555.1"/>
    </source>
</evidence>
<accession>A0ABV3PLP1</accession>
<dbReference type="InterPro" id="IPR036866">
    <property type="entry name" value="RibonucZ/Hydroxyglut_hydro"/>
</dbReference>
<comment type="caution">
    <text evidence="1">The sequence shown here is derived from an EMBL/GenBank/DDBJ whole genome shotgun (WGS) entry which is preliminary data.</text>
</comment>
<dbReference type="SUPFAM" id="SSF56281">
    <property type="entry name" value="Metallo-hydrolase/oxidoreductase"/>
    <property type="match status" value="1"/>
</dbReference>
<organism evidence="1 2">
    <name type="scientific">Labrys neptuniae</name>
    <dbReference type="NCBI Taxonomy" id="376174"/>
    <lineage>
        <taxon>Bacteria</taxon>
        <taxon>Pseudomonadati</taxon>
        <taxon>Pseudomonadota</taxon>
        <taxon>Alphaproteobacteria</taxon>
        <taxon>Hyphomicrobiales</taxon>
        <taxon>Xanthobacteraceae</taxon>
        <taxon>Labrys</taxon>
    </lineage>
</organism>
<sequence length="229" mass="25506">MLKNFGDEIWIADGPTTSVAGFHYPTRMAIIRLSGGDLLVWSPIALSLDLRAQVDALGAVRCLVPPNSLHHLFLGDWQRAYPGASVYAPPGLRAKRKEIRFDLDLGEAPIPAWADDLDHVLVPGNLITTEAVFFHRPSRTTLFTDLIQHFDAAWFEGWRAVVAKLDLMVAPEPSVPRKFRMAFVNRPAAREAIRHILAWPTKKVLMAHGEPVTGDGQAFLARAFAWLIK</sequence>
<protein>
    <submittedName>
        <fullName evidence="1">DUF4336 domain-containing protein</fullName>
    </submittedName>
</protein>
<proteinExistence type="predicted"/>
<gene>
    <name evidence="1" type="ORF">ABXS05_13475</name>
</gene>
<keyword evidence="2" id="KW-1185">Reference proteome</keyword>
<dbReference type="EMBL" id="JBFNQD010000003">
    <property type="protein sequence ID" value="MEW9306555.1"/>
    <property type="molecule type" value="Genomic_DNA"/>
</dbReference>
<evidence type="ECO:0000313" key="2">
    <source>
        <dbReference type="Proteomes" id="UP001555786"/>
    </source>
</evidence>
<dbReference type="RefSeq" id="WP_367624241.1">
    <property type="nucleotide sequence ID" value="NZ_JBFNQD010000003.1"/>
</dbReference>
<dbReference type="InterPro" id="IPR025638">
    <property type="entry name" value="DUF4336"/>
</dbReference>
<dbReference type="PANTHER" id="PTHR33835">
    <property type="entry name" value="YALI0C07656P"/>
    <property type="match status" value="1"/>
</dbReference>
<reference evidence="1 2" key="1">
    <citation type="submission" date="2024-07" db="EMBL/GenBank/DDBJ databases">
        <title>Description of Labrys sedimenti sp. nov., isolated from a diclofenac-degrading enrichment culture.</title>
        <authorList>
            <person name="Tancsics A."/>
            <person name="Csepanyi A."/>
        </authorList>
    </citation>
    <scope>NUCLEOTIDE SEQUENCE [LARGE SCALE GENOMIC DNA]</scope>
    <source>
        <strain evidence="1 2">LMG 23578</strain>
    </source>
</reference>
<dbReference type="Proteomes" id="UP001555786">
    <property type="component" value="Unassembled WGS sequence"/>
</dbReference>
<dbReference type="Pfam" id="PF14234">
    <property type="entry name" value="DUF4336"/>
    <property type="match status" value="1"/>
</dbReference>